<reference evidence="2 3" key="1">
    <citation type="submission" date="2024-10" db="EMBL/GenBank/DDBJ databases">
        <title>The Natural Products Discovery Center: Release of the First 8490 Sequenced Strains for Exploring Actinobacteria Biosynthetic Diversity.</title>
        <authorList>
            <person name="Kalkreuter E."/>
            <person name="Kautsar S.A."/>
            <person name="Yang D."/>
            <person name="Bader C.D."/>
            <person name="Teijaro C.N."/>
            <person name="Fluegel L."/>
            <person name="Davis C.M."/>
            <person name="Simpson J.R."/>
            <person name="Lauterbach L."/>
            <person name="Steele A.D."/>
            <person name="Gui C."/>
            <person name="Meng S."/>
            <person name="Li G."/>
            <person name="Viehrig K."/>
            <person name="Ye F."/>
            <person name="Su P."/>
            <person name="Kiefer A.F."/>
            <person name="Nichols A."/>
            <person name="Cepeda A.J."/>
            <person name="Yan W."/>
            <person name="Fan B."/>
            <person name="Jiang Y."/>
            <person name="Adhikari A."/>
            <person name="Zheng C.-J."/>
            <person name="Schuster L."/>
            <person name="Cowan T.M."/>
            <person name="Smanski M.J."/>
            <person name="Chevrette M.G."/>
            <person name="De Carvalho L.P.S."/>
            <person name="Shen B."/>
        </authorList>
    </citation>
    <scope>NUCLEOTIDE SEQUENCE [LARGE SCALE GENOMIC DNA]</scope>
    <source>
        <strain evidence="2 3">NPDC018013</strain>
    </source>
</reference>
<feature type="domain" description="DUF397" evidence="1">
    <location>
        <begin position="10"/>
        <end position="64"/>
    </location>
</feature>
<accession>A0ABW7RK26</accession>
<name>A0ABW7RK26_9ACTN</name>
<dbReference type="Pfam" id="PF04149">
    <property type="entry name" value="DUF397"/>
    <property type="match status" value="1"/>
</dbReference>
<dbReference type="EMBL" id="JBIRGH010000015">
    <property type="protein sequence ID" value="MFH8587289.1"/>
    <property type="molecule type" value="Genomic_DNA"/>
</dbReference>
<gene>
    <name evidence="2" type="ORF">ACH4GP_23300</name>
</gene>
<comment type="caution">
    <text evidence="2">The sequence shown here is derived from an EMBL/GenBank/DDBJ whole genome shotgun (WGS) entry which is preliminary data.</text>
</comment>
<dbReference type="Proteomes" id="UP001610990">
    <property type="component" value="Unassembled WGS sequence"/>
</dbReference>
<evidence type="ECO:0000313" key="3">
    <source>
        <dbReference type="Proteomes" id="UP001610990"/>
    </source>
</evidence>
<proteinExistence type="predicted"/>
<evidence type="ECO:0000313" key="2">
    <source>
        <dbReference type="EMBL" id="MFH8587289.1"/>
    </source>
</evidence>
<protein>
    <submittedName>
        <fullName evidence="2">DUF397 domain-containing protein</fullName>
    </submittedName>
</protein>
<sequence>MTRTQGLVDAAWRKSSYSDGGDNNCVEIADGYPDAVPVRDSKNPGGPALLFAAATWSAFVSDLKTGSRSYSSGS</sequence>
<dbReference type="InterPro" id="IPR007278">
    <property type="entry name" value="DUF397"/>
</dbReference>
<evidence type="ECO:0000259" key="1">
    <source>
        <dbReference type="Pfam" id="PF04149"/>
    </source>
</evidence>
<keyword evidence="3" id="KW-1185">Reference proteome</keyword>
<dbReference type="RefSeq" id="WP_367433081.1">
    <property type="nucleotide sequence ID" value="NZ_CP108413.1"/>
</dbReference>
<organism evidence="2 3">
    <name type="scientific">Streptomyces celluloflavus</name>
    <dbReference type="NCBI Taxonomy" id="58344"/>
    <lineage>
        <taxon>Bacteria</taxon>
        <taxon>Bacillati</taxon>
        <taxon>Actinomycetota</taxon>
        <taxon>Actinomycetes</taxon>
        <taxon>Kitasatosporales</taxon>
        <taxon>Streptomycetaceae</taxon>
        <taxon>Streptomyces</taxon>
    </lineage>
</organism>